<evidence type="ECO:0000313" key="2">
    <source>
        <dbReference type="Proteomes" id="UP001148662"/>
    </source>
</evidence>
<name>A0ACC1T2S9_9APHY</name>
<accession>A0ACC1T2S9</accession>
<organism evidence="1 2">
    <name type="scientific">Phlebia brevispora</name>
    <dbReference type="NCBI Taxonomy" id="194682"/>
    <lineage>
        <taxon>Eukaryota</taxon>
        <taxon>Fungi</taxon>
        <taxon>Dikarya</taxon>
        <taxon>Basidiomycota</taxon>
        <taxon>Agaricomycotina</taxon>
        <taxon>Agaricomycetes</taxon>
        <taxon>Polyporales</taxon>
        <taxon>Meruliaceae</taxon>
        <taxon>Phlebia</taxon>
    </lineage>
</organism>
<evidence type="ECO:0000313" key="1">
    <source>
        <dbReference type="EMBL" id="KAJ3551866.1"/>
    </source>
</evidence>
<dbReference type="EMBL" id="JANHOG010000740">
    <property type="protein sequence ID" value="KAJ3551866.1"/>
    <property type="molecule type" value="Genomic_DNA"/>
</dbReference>
<reference evidence="1" key="1">
    <citation type="submission" date="2022-07" db="EMBL/GenBank/DDBJ databases">
        <title>Genome Sequence of Phlebia brevispora.</title>
        <authorList>
            <person name="Buettner E."/>
        </authorList>
    </citation>
    <scope>NUCLEOTIDE SEQUENCE</scope>
    <source>
        <strain evidence="1">MPL23</strain>
    </source>
</reference>
<gene>
    <name evidence="1" type="ORF">NM688_g4463</name>
</gene>
<dbReference type="Proteomes" id="UP001148662">
    <property type="component" value="Unassembled WGS sequence"/>
</dbReference>
<protein>
    <submittedName>
        <fullName evidence="1">Uncharacterized protein</fullName>
    </submittedName>
</protein>
<sequence>MPPTSIALVNITFLGTASAQPSATRNHSALALRFDGDVWLFDCGEATQHQIQKSSVKMGKIQKIFITHTHGDHIFGLIPLLASRLNGAGGMAEGVEDPRAQVASSAESEVSDSLIQAIDTVYHLLDSL</sequence>
<keyword evidence="2" id="KW-1185">Reference proteome</keyword>
<proteinExistence type="predicted"/>
<comment type="caution">
    <text evidence="1">The sequence shown here is derived from an EMBL/GenBank/DDBJ whole genome shotgun (WGS) entry which is preliminary data.</text>
</comment>